<keyword evidence="2" id="KW-0418">Kinase</keyword>
<evidence type="ECO:0000313" key="4">
    <source>
        <dbReference type="EMBL" id="MBB3713051.1"/>
    </source>
</evidence>
<evidence type="ECO:0000256" key="2">
    <source>
        <dbReference type="ARBA" id="ARBA00022777"/>
    </source>
</evidence>
<dbReference type="GO" id="GO:0008741">
    <property type="term" value="F:ribulokinase activity"/>
    <property type="evidence" value="ECO:0007669"/>
    <property type="project" value="UniProtKB-EC"/>
</dbReference>
<dbReference type="InterPro" id="IPR018485">
    <property type="entry name" value="FGGY_C"/>
</dbReference>
<feature type="domain" description="Carbohydrate kinase FGGY C-terminal" evidence="3">
    <location>
        <begin position="270"/>
        <end position="458"/>
    </location>
</feature>
<proteinExistence type="predicted"/>
<dbReference type="EC" id="2.7.1.16" evidence="4"/>
<protein>
    <submittedName>
        <fullName evidence="4">L-ribulokinase</fullName>
        <ecNumber evidence="4">2.7.1.16</ecNumber>
    </submittedName>
</protein>
<dbReference type="EMBL" id="JACIBX010000010">
    <property type="protein sequence ID" value="MBB3713051.1"/>
    <property type="molecule type" value="Genomic_DNA"/>
</dbReference>
<dbReference type="SUPFAM" id="SSF53067">
    <property type="entry name" value="Actin-like ATPase domain"/>
    <property type="match status" value="2"/>
</dbReference>
<gene>
    <name evidence="4" type="ORF">FHS00_002652</name>
</gene>
<organism evidence="4 5">
    <name type="scientific">Limimaricola variabilis</name>
    <dbReference type="NCBI Taxonomy" id="1492771"/>
    <lineage>
        <taxon>Bacteria</taxon>
        <taxon>Pseudomonadati</taxon>
        <taxon>Pseudomonadota</taxon>
        <taxon>Alphaproteobacteria</taxon>
        <taxon>Rhodobacterales</taxon>
        <taxon>Paracoccaceae</taxon>
        <taxon>Limimaricola</taxon>
    </lineage>
</organism>
<dbReference type="InterPro" id="IPR000577">
    <property type="entry name" value="Carb_kinase_FGGY"/>
</dbReference>
<dbReference type="InterPro" id="IPR043129">
    <property type="entry name" value="ATPase_NBD"/>
</dbReference>
<evidence type="ECO:0000313" key="5">
    <source>
        <dbReference type="Proteomes" id="UP000576152"/>
    </source>
</evidence>
<dbReference type="Gene3D" id="3.30.420.40">
    <property type="match status" value="2"/>
</dbReference>
<dbReference type="Pfam" id="PF02782">
    <property type="entry name" value="FGGY_C"/>
    <property type="match status" value="1"/>
</dbReference>
<keyword evidence="5" id="KW-1185">Reference proteome</keyword>
<sequence>MTRHVIGLDFGSASARGVLLEADTGRQIASHVHAYRHDTLTTGLPCGEPLAHGWALQVATDYTEAAEAILSAIGRGREVAGIGIGFTASSPMPTLADGTPLSVLHPEDPHAYVKLWKHGAAQGQADRINATGGAFMDRFGGKVSGEWLLAKAAQIAEESPESWDRTERFIEAGDWLVWQLTGHEVRSLGFAAYKAQYDPDTGYPDNVVPGLATRLGRPEPVGNIAGHLSSEWLARTGIIGPCAVAVAVIDSHVVLPAIGAVDHGCFVGALGTSAVSLMLTDAYRPLPEGIEGTAHDGSIRGLWCYEAGQASFGDMLSWFVNAFPRGADRDESFAHYNAAAGWLAPGENRLLALDWWNGNRVPHANSALSGLFVGLTHRSDPVGMYRALLESLCFGMRLMVELYEAGGFEINRVVMTSGLAARNPLLIQIMADVLGRDVEVPEIANPTAVGAAIHGAVASGLVADFGEGAARFGTTTARRYRSDPGAHSVYTRLYRQYEALTRDPVLIAAMTALGDLAATGPAGIRESAERVEDSRARLQQITLEAD</sequence>
<keyword evidence="1 4" id="KW-0808">Transferase</keyword>
<name>A0ABR6HRF7_9RHOB</name>
<dbReference type="Proteomes" id="UP000576152">
    <property type="component" value="Unassembled WGS sequence"/>
</dbReference>
<dbReference type="RefSeq" id="WP_221188837.1">
    <property type="nucleotide sequence ID" value="NZ_JACIBX010000010.1"/>
</dbReference>
<accession>A0ABR6HRF7</accession>
<evidence type="ECO:0000259" key="3">
    <source>
        <dbReference type="Pfam" id="PF02782"/>
    </source>
</evidence>
<dbReference type="PIRSF" id="PIRSF000538">
    <property type="entry name" value="GlpK"/>
    <property type="match status" value="1"/>
</dbReference>
<dbReference type="PANTHER" id="PTHR43435">
    <property type="entry name" value="RIBULOKINASE"/>
    <property type="match status" value="1"/>
</dbReference>
<reference evidence="4 5" key="1">
    <citation type="submission" date="2020-08" db="EMBL/GenBank/DDBJ databases">
        <title>Genomic Encyclopedia of Type Strains, Phase III (KMG-III): the genomes of soil and plant-associated and newly described type strains.</title>
        <authorList>
            <person name="Whitman W."/>
        </authorList>
    </citation>
    <scope>NUCLEOTIDE SEQUENCE [LARGE SCALE GENOMIC DNA]</scope>
    <source>
        <strain evidence="4 5">CECT 8572</strain>
    </source>
</reference>
<comment type="caution">
    <text evidence="4">The sequence shown here is derived from an EMBL/GenBank/DDBJ whole genome shotgun (WGS) entry which is preliminary data.</text>
</comment>
<evidence type="ECO:0000256" key="1">
    <source>
        <dbReference type="ARBA" id="ARBA00022679"/>
    </source>
</evidence>
<dbReference type="PANTHER" id="PTHR43435:SF4">
    <property type="entry name" value="FGGY CARBOHYDRATE KINASE DOMAIN-CONTAINING PROTEIN"/>
    <property type="match status" value="1"/>
</dbReference>